<evidence type="ECO:0000259" key="1">
    <source>
        <dbReference type="Pfam" id="PF18050"/>
    </source>
</evidence>
<protein>
    <submittedName>
        <fullName evidence="2">Cyclophilin-like fold protein</fullName>
    </submittedName>
</protein>
<keyword evidence="3" id="KW-1185">Reference proteome</keyword>
<comment type="caution">
    <text evidence="2">The sequence shown here is derived from an EMBL/GenBank/DDBJ whole genome shotgun (WGS) entry which is preliminary data.</text>
</comment>
<dbReference type="Pfam" id="PF18050">
    <property type="entry name" value="Cyclophil_like2"/>
    <property type="match status" value="1"/>
</dbReference>
<evidence type="ECO:0000313" key="2">
    <source>
        <dbReference type="EMBL" id="MFD1671522.1"/>
    </source>
</evidence>
<organism evidence="2 3">
    <name type="scientific">Agrilactobacillus yilanensis</name>
    <dbReference type="NCBI Taxonomy" id="2485997"/>
    <lineage>
        <taxon>Bacteria</taxon>
        <taxon>Bacillati</taxon>
        <taxon>Bacillota</taxon>
        <taxon>Bacilli</taxon>
        <taxon>Lactobacillales</taxon>
        <taxon>Lactobacillaceae</taxon>
        <taxon>Agrilactobacillus</taxon>
    </lineage>
</organism>
<evidence type="ECO:0000313" key="3">
    <source>
        <dbReference type="Proteomes" id="UP001597267"/>
    </source>
</evidence>
<gene>
    <name evidence="2" type="ORF">ACFQ5M_05395</name>
</gene>
<name>A0ABW4J5R2_9LACO</name>
<sequence>MMHKTSIVFSIIASIFLVGLLWCYNTEQPTSHTTVSQAAEIKNQVQTAQVTVTNQASKRPIKVVIKGHVLKAHLYHNAAANQLYSQLPTTLKFQTADSNIKERTSDLKAPLSIKGMSAGENPKPGDIGYWSPQQRIVFYWGNVGYYEGIHVIGHFDTKQAAKIIKAQDGAFNAKVTKQ</sequence>
<dbReference type="EMBL" id="JBHTOP010000011">
    <property type="protein sequence ID" value="MFD1671522.1"/>
    <property type="molecule type" value="Genomic_DNA"/>
</dbReference>
<proteinExistence type="predicted"/>
<feature type="domain" description="Cyclophilin-like" evidence="1">
    <location>
        <begin position="64"/>
        <end position="175"/>
    </location>
</feature>
<dbReference type="RefSeq" id="WP_125715748.1">
    <property type="nucleotide sequence ID" value="NZ_JBHTOP010000011.1"/>
</dbReference>
<dbReference type="Proteomes" id="UP001597267">
    <property type="component" value="Unassembled WGS sequence"/>
</dbReference>
<dbReference type="Gene3D" id="2.40.100.20">
    <property type="match status" value="1"/>
</dbReference>
<dbReference type="InterPro" id="IPR041183">
    <property type="entry name" value="Cyclophilin-like"/>
</dbReference>
<dbReference type="SUPFAM" id="SSF50891">
    <property type="entry name" value="Cyclophilin-like"/>
    <property type="match status" value="1"/>
</dbReference>
<dbReference type="InterPro" id="IPR029000">
    <property type="entry name" value="Cyclophilin-like_dom_sf"/>
</dbReference>
<reference evidence="3" key="1">
    <citation type="journal article" date="2019" name="Int. J. Syst. Evol. Microbiol.">
        <title>The Global Catalogue of Microorganisms (GCM) 10K type strain sequencing project: providing services to taxonomists for standard genome sequencing and annotation.</title>
        <authorList>
            <consortium name="The Broad Institute Genomics Platform"/>
            <consortium name="The Broad Institute Genome Sequencing Center for Infectious Disease"/>
            <person name="Wu L."/>
            <person name="Ma J."/>
        </authorList>
    </citation>
    <scope>NUCLEOTIDE SEQUENCE [LARGE SCALE GENOMIC DNA]</scope>
    <source>
        <strain evidence="3">CCM 8896</strain>
    </source>
</reference>
<accession>A0ABW4J5R2</accession>